<sequence length="84" mass="8247">MSTPARSQRRNARPVLRRAATRLSPSCGGCPGASDALREADGSGSSVSIDPFAPPACAGCPSARAESAHDAPAGQPEGAATAAS</sequence>
<dbReference type="Proteomes" id="UP001194469">
    <property type="component" value="Unassembled WGS sequence"/>
</dbReference>
<dbReference type="EMBL" id="VRYY01000034">
    <property type="protein sequence ID" value="MBG3875775.1"/>
    <property type="molecule type" value="Genomic_DNA"/>
</dbReference>
<keyword evidence="3" id="KW-1185">Reference proteome</keyword>
<comment type="caution">
    <text evidence="2">The sequence shown here is derived from an EMBL/GenBank/DDBJ whole genome shotgun (WGS) entry which is preliminary data.</text>
</comment>
<name>A0ABS0J024_9BACT</name>
<reference evidence="2 3" key="1">
    <citation type="submission" date="2019-08" db="EMBL/GenBank/DDBJ databases">
        <authorList>
            <person name="Luo N."/>
        </authorList>
    </citation>
    <scope>NUCLEOTIDE SEQUENCE [LARGE SCALE GENOMIC DNA]</scope>
    <source>
        <strain evidence="2 3">NCIMB 9442</strain>
    </source>
</reference>
<gene>
    <name evidence="2" type="ORF">FVW20_01725</name>
</gene>
<accession>A0ABS0J024</accession>
<organism evidence="2 3">
    <name type="scientific">Nitratidesulfovibrio oxamicus</name>
    <dbReference type="NCBI Taxonomy" id="32016"/>
    <lineage>
        <taxon>Bacteria</taxon>
        <taxon>Pseudomonadati</taxon>
        <taxon>Thermodesulfobacteriota</taxon>
        <taxon>Desulfovibrionia</taxon>
        <taxon>Desulfovibrionales</taxon>
        <taxon>Desulfovibrionaceae</taxon>
        <taxon>Nitratidesulfovibrio</taxon>
    </lineage>
</organism>
<protein>
    <submittedName>
        <fullName evidence="2">AI-2E family transporter</fullName>
    </submittedName>
</protein>
<feature type="non-terminal residue" evidence="2">
    <location>
        <position position="84"/>
    </location>
</feature>
<feature type="region of interest" description="Disordered" evidence="1">
    <location>
        <begin position="1"/>
        <end position="84"/>
    </location>
</feature>
<evidence type="ECO:0000313" key="3">
    <source>
        <dbReference type="Proteomes" id="UP001194469"/>
    </source>
</evidence>
<evidence type="ECO:0000313" key="2">
    <source>
        <dbReference type="EMBL" id="MBG3875775.1"/>
    </source>
</evidence>
<evidence type="ECO:0000256" key="1">
    <source>
        <dbReference type="SAM" id="MobiDB-lite"/>
    </source>
</evidence>
<proteinExistence type="predicted"/>
<feature type="compositionally biased region" description="Basic residues" evidence="1">
    <location>
        <begin position="7"/>
        <end position="20"/>
    </location>
</feature>